<dbReference type="InterPro" id="IPR000515">
    <property type="entry name" value="MetI-like"/>
</dbReference>
<dbReference type="RefSeq" id="WP_008039426.1">
    <property type="nucleotide sequence ID" value="NZ_JH725147.1"/>
</dbReference>
<feature type="transmembrane region" description="Helical" evidence="8">
    <location>
        <begin position="219"/>
        <end position="237"/>
    </location>
</feature>
<dbReference type="InterPro" id="IPR043429">
    <property type="entry name" value="ArtM/GltK/GlnP/TcyL/YhdX-like"/>
</dbReference>
<name>J0QS42_9HYPH</name>
<dbReference type="Proteomes" id="UP000008952">
    <property type="component" value="Unassembled WGS sequence"/>
</dbReference>
<feature type="transmembrane region" description="Helical" evidence="8">
    <location>
        <begin position="170"/>
        <end position="198"/>
    </location>
</feature>
<evidence type="ECO:0000256" key="3">
    <source>
        <dbReference type="ARBA" id="ARBA00022448"/>
    </source>
</evidence>
<dbReference type="Pfam" id="PF00528">
    <property type="entry name" value="BPD_transp_1"/>
    <property type="match status" value="1"/>
</dbReference>
<evidence type="ECO:0000256" key="6">
    <source>
        <dbReference type="ARBA" id="ARBA00022989"/>
    </source>
</evidence>
<dbReference type="PATRIC" id="fig|1094558.3.peg.1326"/>
<dbReference type="PANTHER" id="PTHR30614">
    <property type="entry name" value="MEMBRANE COMPONENT OF AMINO ACID ABC TRANSPORTER"/>
    <property type="match status" value="1"/>
</dbReference>
<evidence type="ECO:0000313" key="10">
    <source>
        <dbReference type="EMBL" id="EJF88676.1"/>
    </source>
</evidence>
<dbReference type="CDD" id="cd06261">
    <property type="entry name" value="TM_PBP2"/>
    <property type="match status" value="1"/>
</dbReference>
<dbReference type="GO" id="GO:0006865">
    <property type="term" value="P:amino acid transport"/>
    <property type="evidence" value="ECO:0007669"/>
    <property type="project" value="TreeGrafter"/>
</dbReference>
<dbReference type="Gene3D" id="1.10.3720.10">
    <property type="entry name" value="MetI-like"/>
    <property type="match status" value="1"/>
</dbReference>
<feature type="domain" description="ABC transmembrane type-1" evidence="9">
    <location>
        <begin position="174"/>
        <end position="365"/>
    </location>
</feature>
<dbReference type="HOGENOM" id="CLU_019602_16_1_5"/>
<sequence length="387" mass="43477">MMEERFTRSHIIASEQPLIQERGVWLWLRINLFATPLSAVLTILFSCLVVSILFPLMNWMLIDAVWTGSDRKVCATIAQGGIQPNEWRGACWAFVKANFGQFIYGRYPESERWRVNSMAIILILINIPLLIPSCPYKIINALISLFIVPFIGYFLLIGGHFGLTRVDTQLWGGLLVTLTIAYTSITISLPLGSLFALGRRSRLPVIRFLSIIYIEIIRGIPLVAVLFVASVMFPLFLPQGMTFDKLLRALIGVALFTSAYIAEVIRGGLQAIPRGQYEAAHSLGLGYFKTMFLIVLPQAYALVIPGLINVLIGMFKETSLVYIIGMFDLLGVVRQAIQQAQWSTPQTPATGMIFVGLIFWIFCFFMSRYAHFVEKTLNASKNFDTKV</sequence>
<feature type="transmembrane region" description="Helical" evidence="8">
    <location>
        <begin position="138"/>
        <end position="158"/>
    </location>
</feature>
<evidence type="ECO:0000256" key="4">
    <source>
        <dbReference type="ARBA" id="ARBA00022475"/>
    </source>
</evidence>
<feature type="transmembrane region" description="Helical" evidence="8">
    <location>
        <begin position="320"/>
        <end position="337"/>
    </location>
</feature>
<feature type="transmembrane region" description="Helical" evidence="8">
    <location>
        <begin position="113"/>
        <end position="131"/>
    </location>
</feature>
<reference evidence="10 11" key="1">
    <citation type="submission" date="2012-03" db="EMBL/GenBank/DDBJ databases">
        <title>The Genome Sequence of Bartonella tamiae Th239.</title>
        <authorList>
            <consortium name="The Broad Institute Genome Sequencing Platform"/>
            <consortium name="The Broad Institute Genome Sequencing Center for Infectious Disease"/>
            <person name="Feldgarden M."/>
            <person name="Kirby J."/>
            <person name="Kosoy M."/>
            <person name="Birtles R."/>
            <person name="Probert W.S."/>
            <person name="Chiaraviglio L."/>
            <person name="Young S.K."/>
            <person name="Zeng Q."/>
            <person name="Gargeya S."/>
            <person name="Fitzgerald M."/>
            <person name="Haas B."/>
            <person name="Abouelleil A."/>
            <person name="Alvarado L."/>
            <person name="Arachchi H.M."/>
            <person name="Berlin A."/>
            <person name="Chapman S.B."/>
            <person name="Gearin G."/>
            <person name="Goldberg J."/>
            <person name="Griggs A."/>
            <person name="Gujja S."/>
            <person name="Hansen M."/>
            <person name="Heiman D."/>
            <person name="Howarth C."/>
            <person name="Larimer J."/>
            <person name="Lui A."/>
            <person name="MacDonald P.J.P."/>
            <person name="McCowen C."/>
            <person name="Montmayeur A."/>
            <person name="Murphy C."/>
            <person name="Neiman D."/>
            <person name="Pearson M."/>
            <person name="Priest M."/>
            <person name="Roberts A."/>
            <person name="Saif S."/>
            <person name="Shea T."/>
            <person name="Sisk P."/>
            <person name="Stolte C."/>
            <person name="Sykes S."/>
            <person name="Wortman J."/>
            <person name="Nusbaum C."/>
            <person name="Birren B."/>
        </authorList>
    </citation>
    <scope>NUCLEOTIDE SEQUENCE [LARGE SCALE GENOMIC DNA]</scope>
    <source>
        <strain evidence="10 11">Th239</strain>
    </source>
</reference>
<dbReference type="InterPro" id="IPR010065">
    <property type="entry name" value="AA_ABC_transptr_permease_3TM"/>
</dbReference>
<proteinExistence type="inferred from homology"/>
<feature type="transmembrane region" description="Helical" evidence="8">
    <location>
        <begin position="349"/>
        <end position="370"/>
    </location>
</feature>
<keyword evidence="5 8" id="KW-0812">Transmembrane</keyword>
<comment type="caution">
    <text evidence="10">The sequence shown here is derived from an EMBL/GenBank/DDBJ whole genome shotgun (WGS) entry which is preliminary data.</text>
</comment>
<dbReference type="PANTHER" id="PTHR30614:SF41">
    <property type="entry name" value="INNER MEMBRANE AMINO-ACID ABC TRANSPORTER PERMEASE PROTEIN YHDY"/>
    <property type="match status" value="1"/>
</dbReference>
<dbReference type="InterPro" id="IPR035906">
    <property type="entry name" value="MetI-like_sf"/>
</dbReference>
<dbReference type="EMBL" id="AIMB01000008">
    <property type="protein sequence ID" value="EJF88676.1"/>
    <property type="molecule type" value="Genomic_DNA"/>
</dbReference>
<dbReference type="eggNOG" id="COG0765">
    <property type="taxonomic scope" value="Bacteria"/>
</dbReference>
<dbReference type="SUPFAM" id="SSF161098">
    <property type="entry name" value="MetI-like"/>
    <property type="match status" value="1"/>
</dbReference>
<keyword evidence="4" id="KW-1003">Cell membrane</keyword>
<evidence type="ECO:0000256" key="8">
    <source>
        <dbReference type="RuleBase" id="RU363032"/>
    </source>
</evidence>
<accession>J0QS42</accession>
<dbReference type="PROSITE" id="PS50928">
    <property type="entry name" value="ABC_TM1"/>
    <property type="match status" value="1"/>
</dbReference>
<dbReference type="OrthoDB" id="9771188at2"/>
<evidence type="ECO:0000259" key="9">
    <source>
        <dbReference type="PROSITE" id="PS50928"/>
    </source>
</evidence>
<feature type="transmembrane region" description="Helical" evidence="8">
    <location>
        <begin position="290"/>
        <end position="314"/>
    </location>
</feature>
<dbReference type="STRING" id="1094558.ME5_01227"/>
<protein>
    <submittedName>
        <fullName evidence="10">His/Glu/Gln/Arg/opine family amino ABC transporter, permease, 3-TM region</fullName>
    </submittedName>
</protein>
<evidence type="ECO:0000313" key="11">
    <source>
        <dbReference type="Proteomes" id="UP000008952"/>
    </source>
</evidence>
<dbReference type="GO" id="GO:0022857">
    <property type="term" value="F:transmembrane transporter activity"/>
    <property type="evidence" value="ECO:0007669"/>
    <property type="project" value="InterPro"/>
</dbReference>
<evidence type="ECO:0000256" key="5">
    <source>
        <dbReference type="ARBA" id="ARBA00022692"/>
    </source>
</evidence>
<comment type="subcellular location">
    <subcellularLocation>
        <location evidence="1">Cell inner membrane</location>
        <topology evidence="1">Multi-pass membrane protein</topology>
    </subcellularLocation>
    <subcellularLocation>
        <location evidence="8">Cell membrane</location>
        <topology evidence="8">Multi-pass membrane protein</topology>
    </subcellularLocation>
</comment>
<keyword evidence="3 8" id="KW-0813">Transport</keyword>
<evidence type="ECO:0000256" key="1">
    <source>
        <dbReference type="ARBA" id="ARBA00004429"/>
    </source>
</evidence>
<evidence type="ECO:0000256" key="2">
    <source>
        <dbReference type="ARBA" id="ARBA00010072"/>
    </source>
</evidence>
<feature type="transmembrane region" description="Helical" evidence="8">
    <location>
        <begin position="32"/>
        <end position="54"/>
    </location>
</feature>
<gene>
    <name evidence="10" type="ORF">ME5_01227</name>
</gene>
<keyword evidence="7 8" id="KW-0472">Membrane</keyword>
<organism evidence="10 11">
    <name type="scientific">Bartonella tamiae Th239</name>
    <dbReference type="NCBI Taxonomy" id="1094558"/>
    <lineage>
        <taxon>Bacteria</taxon>
        <taxon>Pseudomonadati</taxon>
        <taxon>Pseudomonadota</taxon>
        <taxon>Alphaproteobacteria</taxon>
        <taxon>Hyphomicrobiales</taxon>
        <taxon>Bartonellaceae</taxon>
        <taxon>Bartonella</taxon>
    </lineage>
</organism>
<comment type="similarity">
    <text evidence="2">Belongs to the binding-protein-dependent transport system permease family. HisMQ subfamily.</text>
</comment>
<keyword evidence="11" id="KW-1185">Reference proteome</keyword>
<dbReference type="GO" id="GO:0043190">
    <property type="term" value="C:ATP-binding cassette (ABC) transporter complex"/>
    <property type="evidence" value="ECO:0007669"/>
    <property type="project" value="InterPro"/>
</dbReference>
<dbReference type="NCBIfam" id="TIGR01726">
    <property type="entry name" value="HEQRo_perm_3TM"/>
    <property type="match status" value="1"/>
</dbReference>
<keyword evidence="6 8" id="KW-1133">Transmembrane helix</keyword>
<evidence type="ECO:0000256" key="7">
    <source>
        <dbReference type="ARBA" id="ARBA00023136"/>
    </source>
</evidence>
<dbReference type="AlphaFoldDB" id="J0QS42"/>